<accession>A0ABU7KRH4</accession>
<name>A0ABU7KRH4_9ACTN</name>
<feature type="region of interest" description="Disordered" evidence="1">
    <location>
        <begin position="1"/>
        <end position="26"/>
    </location>
</feature>
<evidence type="ECO:0000313" key="2">
    <source>
        <dbReference type="EMBL" id="MEE2051252.1"/>
    </source>
</evidence>
<protein>
    <submittedName>
        <fullName evidence="2">Uncharacterized protein</fullName>
    </submittedName>
</protein>
<proteinExistence type="predicted"/>
<feature type="region of interest" description="Disordered" evidence="1">
    <location>
        <begin position="73"/>
        <end position="104"/>
    </location>
</feature>
<evidence type="ECO:0000256" key="1">
    <source>
        <dbReference type="SAM" id="MobiDB-lite"/>
    </source>
</evidence>
<reference evidence="2 3" key="1">
    <citation type="submission" date="2023-07" db="EMBL/GenBank/DDBJ databases">
        <authorList>
            <person name="Girao M."/>
            <person name="Carvalho M.F."/>
        </authorList>
    </citation>
    <scope>NUCLEOTIDE SEQUENCE [LARGE SCALE GENOMIC DNA]</scope>
    <source>
        <strain evidence="2 3">66/93</strain>
    </source>
</reference>
<evidence type="ECO:0000313" key="3">
    <source>
        <dbReference type="Proteomes" id="UP001348641"/>
    </source>
</evidence>
<dbReference type="EMBL" id="JAUUCC010000026">
    <property type="protein sequence ID" value="MEE2051252.1"/>
    <property type="molecule type" value="Genomic_DNA"/>
</dbReference>
<comment type="caution">
    <text evidence="2">The sequence shown here is derived from an EMBL/GenBank/DDBJ whole genome shotgun (WGS) entry which is preliminary data.</text>
</comment>
<dbReference type="RefSeq" id="WP_330158396.1">
    <property type="nucleotide sequence ID" value="NZ_BAAAJA010000016.1"/>
</dbReference>
<feature type="compositionally biased region" description="Basic and acidic residues" evidence="1">
    <location>
        <begin position="73"/>
        <end position="84"/>
    </location>
</feature>
<sequence>MRFELVEVPGALGEPAGDLPRGDAPPMGVPVAHEIVAVRMRERTGELRTRLTSIIEAVRPALNRMDASIVRSERELADTGHDSTAEPPQNFRGYRFAAREGGDR</sequence>
<dbReference type="Proteomes" id="UP001348641">
    <property type="component" value="Unassembled WGS sequence"/>
</dbReference>
<gene>
    <name evidence="2" type="ORF">Q8A49_12190</name>
</gene>
<organism evidence="2 3">
    <name type="scientific">Nocardiopsis tropica</name>
    <dbReference type="NCBI Taxonomy" id="109330"/>
    <lineage>
        <taxon>Bacteria</taxon>
        <taxon>Bacillati</taxon>
        <taxon>Actinomycetota</taxon>
        <taxon>Actinomycetes</taxon>
        <taxon>Streptosporangiales</taxon>
        <taxon>Nocardiopsidaceae</taxon>
        <taxon>Nocardiopsis</taxon>
    </lineage>
</organism>